<name>A0A429YYV8_9HYPH</name>
<sequence>MTVLFYATGILLVALLLAFAFVRADAATVARTIGLLGPALLALASLGLLAVGRVGLAGAAFSGAAAWYLSGRQRRAAQPSPGKRSTVRTAALEMELDHDSGVLAGLVLAGHFEGRELAGLSREDLLSLHAELSSDADSLQLLEAYLDGRFPGWRDGMDAHVGGGERRAPGSGAMTEQEAYQILGLEAGASTADIRKAHRRLMQRVHPDLGGSSFLAARINEAKDVLLNGHD</sequence>
<dbReference type="Pfam" id="PF00226">
    <property type="entry name" value="DnaJ"/>
    <property type="match status" value="1"/>
</dbReference>
<reference evidence="7 8" key="1">
    <citation type="submission" date="2018-12" db="EMBL/GenBank/DDBJ databases">
        <title>Mesorhizobium carbonis sp. nov., isolated from coal mine water.</title>
        <authorList>
            <person name="Xin W."/>
            <person name="Xu Z."/>
            <person name="Xiang F."/>
            <person name="Zhang J."/>
            <person name="Xi L."/>
            <person name="Liu J."/>
        </authorList>
    </citation>
    <scope>NUCLEOTIDE SEQUENCE [LARGE SCALE GENOMIC DNA]</scope>
    <source>
        <strain evidence="7 8">B2.3</strain>
    </source>
</reference>
<keyword evidence="8" id="KW-1185">Reference proteome</keyword>
<dbReference type="InterPro" id="IPR036869">
    <property type="entry name" value="J_dom_sf"/>
</dbReference>
<keyword evidence="2" id="KW-0812">Transmembrane</keyword>
<dbReference type="SMART" id="SM00271">
    <property type="entry name" value="DnaJ"/>
    <property type="match status" value="1"/>
</dbReference>
<dbReference type="InterPro" id="IPR001623">
    <property type="entry name" value="DnaJ_domain"/>
</dbReference>
<feature type="domain" description="J" evidence="6">
    <location>
        <begin position="178"/>
        <end position="231"/>
    </location>
</feature>
<dbReference type="AlphaFoldDB" id="A0A429YYV8"/>
<dbReference type="SUPFAM" id="SSF46565">
    <property type="entry name" value="Chaperone J-domain"/>
    <property type="match status" value="1"/>
</dbReference>
<dbReference type="CDD" id="cd06257">
    <property type="entry name" value="DnaJ"/>
    <property type="match status" value="1"/>
</dbReference>
<dbReference type="Proteomes" id="UP000278398">
    <property type="component" value="Unassembled WGS sequence"/>
</dbReference>
<dbReference type="PANTHER" id="PTHR12763:SF28">
    <property type="entry name" value="GEO10507P1-RELATED"/>
    <property type="match status" value="1"/>
</dbReference>
<dbReference type="EMBL" id="RWKW01000033">
    <property type="protein sequence ID" value="RST86656.1"/>
    <property type="molecule type" value="Genomic_DNA"/>
</dbReference>
<comment type="similarity">
    <text evidence="5">Belongs to the TIM14 family.</text>
</comment>
<protein>
    <submittedName>
        <fullName evidence="7">Molecular chaperone DnaJ</fullName>
    </submittedName>
</protein>
<dbReference type="PROSITE" id="PS50076">
    <property type="entry name" value="DNAJ_2"/>
    <property type="match status" value="1"/>
</dbReference>
<proteinExistence type="inferred from homology"/>
<gene>
    <name evidence="7" type="ORF">EJC49_09280</name>
</gene>
<evidence type="ECO:0000256" key="3">
    <source>
        <dbReference type="ARBA" id="ARBA00022989"/>
    </source>
</evidence>
<evidence type="ECO:0000256" key="1">
    <source>
        <dbReference type="ARBA" id="ARBA00004167"/>
    </source>
</evidence>
<evidence type="ECO:0000259" key="6">
    <source>
        <dbReference type="PROSITE" id="PS50076"/>
    </source>
</evidence>
<dbReference type="RefSeq" id="WP_126699554.1">
    <property type="nucleotide sequence ID" value="NZ_RWKW01000033.1"/>
</dbReference>
<comment type="subcellular location">
    <subcellularLocation>
        <location evidence="1">Membrane</location>
        <topology evidence="1">Single-pass membrane protein</topology>
    </subcellularLocation>
</comment>
<evidence type="ECO:0000256" key="5">
    <source>
        <dbReference type="ARBA" id="ARBA00038105"/>
    </source>
</evidence>
<evidence type="ECO:0000313" key="7">
    <source>
        <dbReference type="EMBL" id="RST86656.1"/>
    </source>
</evidence>
<comment type="caution">
    <text evidence="7">The sequence shown here is derived from an EMBL/GenBank/DDBJ whole genome shotgun (WGS) entry which is preliminary data.</text>
</comment>
<evidence type="ECO:0000256" key="4">
    <source>
        <dbReference type="ARBA" id="ARBA00023136"/>
    </source>
</evidence>
<dbReference type="FunFam" id="1.10.287.110:FF:000001">
    <property type="entry name" value="Import inner membrane translocase subunit tim14"/>
    <property type="match status" value="1"/>
</dbReference>
<dbReference type="OrthoDB" id="9811070at2"/>
<evidence type="ECO:0000256" key="2">
    <source>
        <dbReference type="ARBA" id="ARBA00022692"/>
    </source>
</evidence>
<keyword evidence="4" id="KW-0472">Membrane</keyword>
<dbReference type="PANTHER" id="PTHR12763">
    <property type="match status" value="1"/>
</dbReference>
<organism evidence="7 8">
    <name type="scientific">Aquibium carbonis</name>
    <dbReference type="NCBI Taxonomy" id="2495581"/>
    <lineage>
        <taxon>Bacteria</taxon>
        <taxon>Pseudomonadati</taxon>
        <taxon>Pseudomonadota</taxon>
        <taxon>Alphaproteobacteria</taxon>
        <taxon>Hyphomicrobiales</taxon>
        <taxon>Phyllobacteriaceae</taxon>
        <taxon>Aquibium</taxon>
    </lineage>
</organism>
<dbReference type="Gene3D" id="1.10.287.110">
    <property type="entry name" value="DnaJ domain"/>
    <property type="match status" value="1"/>
</dbReference>
<keyword evidence="3" id="KW-1133">Transmembrane helix</keyword>
<dbReference type="GO" id="GO:0016020">
    <property type="term" value="C:membrane"/>
    <property type="evidence" value="ECO:0007669"/>
    <property type="project" value="UniProtKB-SubCell"/>
</dbReference>
<evidence type="ECO:0000313" key="8">
    <source>
        <dbReference type="Proteomes" id="UP000278398"/>
    </source>
</evidence>
<accession>A0A429YYV8</accession>